<evidence type="ECO:0000256" key="1">
    <source>
        <dbReference type="ARBA" id="ARBA00005836"/>
    </source>
</evidence>
<dbReference type="InterPro" id="IPR047657">
    <property type="entry name" value="PmbA"/>
</dbReference>
<organism evidence="5 6">
    <name type="scientific">Salinivibrio kushneri</name>
    <dbReference type="NCBI Taxonomy" id="1908198"/>
    <lineage>
        <taxon>Bacteria</taxon>
        <taxon>Pseudomonadati</taxon>
        <taxon>Pseudomonadota</taxon>
        <taxon>Gammaproteobacteria</taxon>
        <taxon>Vibrionales</taxon>
        <taxon>Vibrionaceae</taxon>
        <taxon>Salinivibrio</taxon>
    </lineage>
</organism>
<name>A0AA47KNF5_9GAMM</name>
<feature type="domain" description="Metalloprotease TldD/E C-terminal" evidence="3">
    <location>
        <begin position="230"/>
        <end position="449"/>
    </location>
</feature>
<dbReference type="EMBL" id="CP114589">
    <property type="protein sequence ID" value="WBA10175.1"/>
    <property type="molecule type" value="Genomic_DNA"/>
</dbReference>
<proteinExistence type="inferred from homology"/>
<evidence type="ECO:0000313" key="5">
    <source>
        <dbReference type="EMBL" id="WBA10175.1"/>
    </source>
</evidence>
<reference evidence="5" key="1">
    <citation type="submission" date="2022-09" db="EMBL/GenBank/DDBJ databases">
        <authorList>
            <person name="Li Z.-J."/>
        </authorList>
    </citation>
    <scope>NUCLEOTIDE SEQUENCE</scope>
    <source>
        <strain evidence="5">TGB11</strain>
        <plasmid evidence="5">unnamed</plasmid>
    </source>
</reference>
<keyword evidence="5" id="KW-0614">Plasmid</keyword>
<dbReference type="InterPro" id="IPR045569">
    <property type="entry name" value="Metalloprtase-TldD/E_C"/>
</dbReference>
<dbReference type="GO" id="GO:0008237">
    <property type="term" value="F:metallopeptidase activity"/>
    <property type="evidence" value="ECO:0007669"/>
    <property type="project" value="InterPro"/>
</dbReference>
<dbReference type="Proteomes" id="UP001164748">
    <property type="component" value="Plasmid unnamed"/>
</dbReference>
<dbReference type="GO" id="GO:0006508">
    <property type="term" value="P:proteolysis"/>
    <property type="evidence" value="ECO:0007669"/>
    <property type="project" value="InterPro"/>
</dbReference>
<dbReference type="PANTHER" id="PTHR43421">
    <property type="entry name" value="METALLOPROTEASE PMBA"/>
    <property type="match status" value="1"/>
</dbReference>
<feature type="domain" description="Metalloprotease TldD/E central" evidence="4">
    <location>
        <begin position="122"/>
        <end position="195"/>
    </location>
</feature>
<dbReference type="InterPro" id="IPR045570">
    <property type="entry name" value="Metalloprtase-TldD/E_cen_dom"/>
</dbReference>
<accession>A0AA47KNF5</accession>
<geneLocation type="plasmid" evidence="5 6">
    <name>unnamed</name>
</geneLocation>
<evidence type="ECO:0000259" key="3">
    <source>
        <dbReference type="Pfam" id="PF19289"/>
    </source>
</evidence>
<dbReference type="InterPro" id="IPR036059">
    <property type="entry name" value="TldD/PmbA_sf"/>
</dbReference>
<dbReference type="Pfam" id="PF19289">
    <property type="entry name" value="PmbA_TldD_3rd"/>
    <property type="match status" value="1"/>
</dbReference>
<dbReference type="Gene3D" id="3.30.2290.10">
    <property type="entry name" value="PmbA/TldD superfamily"/>
    <property type="match status" value="1"/>
</dbReference>
<evidence type="ECO:0000259" key="4">
    <source>
        <dbReference type="Pfam" id="PF19290"/>
    </source>
</evidence>
<comment type="similarity">
    <text evidence="1">Belongs to the peptidase U62 family.</text>
</comment>
<dbReference type="SUPFAM" id="SSF111283">
    <property type="entry name" value="Putative modulator of DNA gyrase, PmbA/TldD"/>
    <property type="match status" value="1"/>
</dbReference>
<gene>
    <name evidence="5" type="ORF">N8M53_15325</name>
</gene>
<dbReference type="AlphaFoldDB" id="A0AA47KNF5"/>
<dbReference type="RefSeq" id="WP_269580210.1">
    <property type="nucleotide sequence ID" value="NZ_CP114589.1"/>
</dbReference>
<evidence type="ECO:0000313" key="6">
    <source>
        <dbReference type="Proteomes" id="UP001164748"/>
    </source>
</evidence>
<sequence>MSEQTIKATLSDAVDQVLSLVKQQGAQADVIANASESLSLKADQGDLSEHKVTAGQVIGVRVVKGDQVATSYSESLDSDSLASMVNAALTNASFTKADPDQQIRAEGQQIDQQDPSLLQADNTPIEDKIALALALEQEVVSQPRATGAPYNGYSEQTQYQLLANTLGTRCYHSERSFSCYTAALLNHDGKQAMHLGASVSRRFADLNHIHATQLAYQTADALLEGGPVKTGSYPVIFEHDCLSELLGAFGSCFSGDAAKRGTNPWREKVGKPIADSALTITDVARLDGGMRIKAFDSEGFTTANTPLIENGVLVGFLHNSATAHHFGVPHTANAGRSPKGGLDVTSRHDVIAAGKHSDADVHAGEYLELVSLQGVHSGANAISGDFSFGASGFVCRDGKRVRPVRGITVAGNFYTMLNEIDAIGNTVLPNYDGAFFAPRIRFARLSIAGE</sequence>
<protein>
    <submittedName>
        <fullName evidence="5">TldD/PmbA family protein</fullName>
    </submittedName>
</protein>
<dbReference type="PANTHER" id="PTHR43421:SF1">
    <property type="entry name" value="METALLOPROTEASE PMBA"/>
    <property type="match status" value="1"/>
</dbReference>
<dbReference type="Pfam" id="PF01523">
    <property type="entry name" value="PmbA_TldD_1st"/>
    <property type="match status" value="1"/>
</dbReference>
<feature type="domain" description="Metalloprotease TldD/E N-terminal" evidence="2">
    <location>
        <begin position="28"/>
        <end position="92"/>
    </location>
</feature>
<dbReference type="GO" id="GO:0005829">
    <property type="term" value="C:cytosol"/>
    <property type="evidence" value="ECO:0007669"/>
    <property type="project" value="TreeGrafter"/>
</dbReference>
<evidence type="ECO:0000259" key="2">
    <source>
        <dbReference type="Pfam" id="PF01523"/>
    </source>
</evidence>
<dbReference type="Pfam" id="PF19290">
    <property type="entry name" value="PmbA_TldD_2nd"/>
    <property type="match status" value="1"/>
</dbReference>
<dbReference type="InterPro" id="IPR002510">
    <property type="entry name" value="Metalloprtase-TldD/E_N"/>
</dbReference>
<dbReference type="InterPro" id="IPR035068">
    <property type="entry name" value="TldD/PmbA_N"/>
</dbReference>